<accession>A0A6C0IRV8</accession>
<sequence length="209" mass="24403">MDFLTIYYYTSLPILSCNLLFYSIANLSTSITSSQNVIKFVSDHTYCDNIIFQNNINKHDLLTRLKIIQSLIYDIVKKYCNDNETKFNKIIDEIRNPDPIFSSTFIEFEDYLLVDPISKKDILETLQVIDEPVKLSIMATASIVFQISELFEKVKIKVNAYDRSFKKHFSSIHLKTEISELDNLTKLLDMRLSMLVDLLKIYMPIKSQM</sequence>
<reference evidence="1" key="1">
    <citation type="journal article" date="2020" name="Nature">
        <title>Giant virus diversity and host interactions through global metagenomics.</title>
        <authorList>
            <person name="Schulz F."/>
            <person name="Roux S."/>
            <person name="Paez-Espino D."/>
            <person name="Jungbluth S."/>
            <person name="Walsh D.A."/>
            <person name="Denef V.J."/>
            <person name="McMahon K.D."/>
            <person name="Konstantinidis K.T."/>
            <person name="Eloe-Fadrosh E.A."/>
            <person name="Kyrpides N.C."/>
            <person name="Woyke T."/>
        </authorList>
    </citation>
    <scope>NUCLEOTIDE SEQUENCE</scope>
    <source>
        <strain evidence="1">GVMAG-M-3300024301-20</strain>
    </source>
</reference>
<name>A0A6C0IRV8_9ZZZZ</name>
<protein>
    <submittedName>
        <fullName evidence="1">Uncharacterized protein</fullName>
    </submittedName>
</protein>
<evidence type="ECO:0000313" key="1">
    <source>
        <dbReference type="EMBL" id="QHT95951.1"/>
    </source>
</evidence>
<proteinExistence type="predicted"/>
<dbReference type="EMBL" id="MN740248">
    <property type="protein sequence ID" value="QHT95951.1"/>
    <property type="molecule type" value="Genomic_DNA"/>
</dbReference>
<organism evidence="1">
    <name type="scientific">viral metagenome</name>
    <dbReference type="NCBI Taxonomy" id="1070528"/>
    <lineage>
        <taxon>unclassified sequences</taxon>
        <taxon>metagenomes</taxon>
        <taxon>organismal metagenomes</taxon>
    </lineage>
</organism>
<dbReference type="AlphaFoldDB" id="A0A6C0IRV8"/>